<feature type="transmembrane region" description="Helical" evidence="1">
    <location>
        <begin position="166"/>
        <end position="184"/>
    </location>
</feature>
<feature type="transmembrane region" description="Helical" evidence="1">
    <location>
        <begin position="112"/>
        <end position="129"/>
    </location>
</feature>
<feature type="transmembrane region" description="Helical" evidence="1">
    <location>
        <begin position="74"/>
        <end position="92"/>
    </location>
</feature>
<keyword evidence="1" id="KW-1133">Transmembrane helix</keyword>
<accession>A0A1F6Y803</accession>
<dbReference type="Pfam" id="PF02517">
    <property type="entry name" value="Rce1-like"/>
    <property type="match status" value="1"/>
</dbReference>
<dbReference type="AlphaFoldDB" id="A0A1F6Y803"/>
<protein>
    <recommendedName>
        <fullName evidence="2">CAAX prenyl protease 2/Lysostaphin resistance protein A-like domain-containing protein</fullName>
    </recommendedName>
</protein>
<reference evidence="3 4" key="1">
    <citation type="journal article" date="2016" name="Nat. Commun.">
        <title>Thousands of microbial genomes shed light on interconnected biogeochemical processes in an aquifer system.</title>
        <authorList>
            <person name="Anantharaman K."/>
            <person name="Brown C.T."/>
            <person name="Hug L.A."/>
            <person name="Sharon I."/>
            <person name="Castelle C.J."/>
            <person name="Probst A.J."/>
            <person name="Thomas B.C."/>
            <person name="Singh A."/>
            <person name="Wilkins M.J."/>
            <person name="Karaoz U."/>
            <person name="Brodie E.L."/>
            <person name="Williams K.H."/>
            <person name="Hubbard S.S."/>
            <person name="Banfield J.F."/>
        </authorList>
    </citation>
    <scope>NUCLEOTIDE SEQUENCE [LARGE SCALE GENOMIC DNA]</scope>
</reference>
<feature type="transmembrane region" description="Helical" evidence="1">
    <location>
        <begin position="141"/>
        <end position="160"/>
    </location>
</feature>
<feature type="domain" description="CAAX prenyl protease 2/Lysostaphin resistance protein A-like" evidence="2">
    <location>
        <begin position="79"/>
        <end position="176"/>
    </location>
</feature>
<dbReference type="GO" id="GO:0080120">
    <property type="term" value="P:CAAX-box protein maturation"/>
    <property type="evidence" value="ECO:0007669"/>
    <property type="project" value="UniProtKB-ARBA"/>
</dbReference>
<dbReference type="EMBL" id="MFVU01000001">
    <property type="protein sequence ID" value="OGJ02469.1"/>
    <property type="molecule type" value="Genomic_DNA"/>
</dbReference>
<evidence type="ECO:0000259" key="2">
    <source>
        <dbReference type="Pfam" id="PF02517"/>
    </source>
</evidence>
<dbReference type="InterPro" id="IPR003675">
    <property type="entry name" value="Rce1/LyrA-like_dom"/>
</dbReference>
<evidence type="ECO:0000313" key="4">
    <source>
        <dbReference type="Proteomes" id="UP000178645"/>
    </source>
</evidence>
<dbReference type="PANTHER" id="PTHR36435">
    <property type="entry name" value="SLR1288 PROTEIN"/>
    <property type="match status" value="1"/>
</dbReference>
<gene>
    <name evidence="3" type="ORF">A3G53_01045</name>
</gene>
<comment type="caution">
    <text evidence="3">The sequence shown here is derived from an EMBL/GenBank/DDBJ whole genome shotgun (WGS) entry which is preliminary data.</text>
</comment>
<dbReference type="GO" id="GO:0004175">
    <property type="term" value="F:endopeptidase activity"/>
    <property type="evidence" value="ECO:0007669"/>
    <property type="project" value="UniProtKB-ARBA"/>
</dbReference>
<evidence type="ECO:0000313" key="3">
    <source>
        <dbReference type="EMBL" id="OGJ02469.1"/>
    </source>
</evidence>
<dbReference type="PANTHER" id="PTHR36435:SF1">
    <property type="entry name" value="CAAX AMINO TERMINAL PROTEASE FAMILY PROTEIN"/>
    <property type="match status" value="1"/>
</dbReference>
<evidence type="ECO:0000256" key="1">
    <source>
        <dbReference type="SAM" id="Phobius"/>
    </source>
</evidence>
<sequence length="187" mass="21509">MIVRKILGLREYHFGVLAIYAILCPLIFTFYSDRLSYNFIWGNLGLPTVATLGSLLAFYLLNRVFGWCKFKWQRLTLLQIFATLLYALLFAFPEELIFRGIIQTFLQTYLENTVVVVILSGLIFGLAHLPNGSHGLHPSKWNWQFAIVTFVGGLLFAYIFALTRSLLIPTILHGLFLAFFRFYIKGK</sequence>
<proteinExistence type="predicted"/>
<dbReference type="InterPro" id="IPR052710">
    <property type="entry name" value="CAAX_protease"/>
</dbReference>
<name>A0A1F6Y803_9BACT</name>
<feature type="transmembrane region" description="Helical" evidence="1">
    <location>
        <begin position="44"/>
        <end position="62"/>
    </location>
</feature>
<dbReference type="Proteomes" id="UP000178645">
    <property type="component" value="Unassembled WGS sequence"/>
</dbReference>
<feature type="transmembrane region" description="Helical" evidence="1">
    <location>
        <begin position="12"/>
        <end position="32"/>
    </location>
</feature>
<organism evidence="3 4">
    <name type="scientific">Candidatus Nomurabacteria bacterium RIFCSPLOWO2_12_FULL_44_11</name>
    <dbReference type="NCBI Taxonomy" id="1801796"/>
    <lineage>
        <taxon>Bacteria</taxon>
        <taxon>Candidatus Nomuraibacteriota</taxon>
    </lineage>
</organism>
<keyword evidence="1" id="KW-0812">Transmembrane</keyword>
<keyword evidence="1" id="KW-0472">Membrane</keyword>